<dbReference type="RefSeq" id="WP_104519736.1">
    <property type="nucleotide sequence ID" value="NZ_NHRY01000162.1"/>
</dbReference>
<dbReference type="GO" id="GO:0022857">
    <property type="term" value="F:transmembrane transporter activity"/>
    <property type="evidence" value="ECO:0007669"/>
    <property type="project" value="InterPro"/>
</dbReference>
<dbReference type="CDD" id="cd17321">
    <property type="entry name" value="MFS_MMR_MDR_like"/>
    <property type="match status" value="1"/>
</dbReference>
<evidence type="ECO:0000256" key="5">
    <source>
        <dbReference type="SAM" id="Phobius"/>
    </source>
</evidence>
<comment type="subcellular location">
    <subcellularLocation>
        <location evidence="1">Membrane</location>
        <topology evidence="1">Multi-pass membrane protein</topology>
    </subcellularLocation>
</comment>
<dbReference type="InterPro" id="IPR020846">
    <property type="entry name" value="MFS_dom"/>
</dbReference>
<feature type="transmembrane region" description="Helical" evidence="5">
    <location>
        <begin position="438"/>
        <end position="458"/>
    </location>
</feature>
<comment type="caution">
    <text evidence="7">The sequence shown here is derived from an EMBL/GenBank/DDBJ whole genome shotgun (WGS) entry which is preliminary data.</text>
</comment>
<organism evidence="7 8">
    <name type="scientific">Rhodopila globiformis</name>
    <name type="common">Rhodopseudomonas globiformis</name>
    <dbReference type="NCBI Taxonomy" id="1071"/>
    <lineage>
        <taxon>Bacteria</taxon>
        <taxon>Pseudomonadati</taxon>
        <taxon>Pseudomonadota</taxon>
        <taxon>Alphaproteobacteria</taxon>
        <taxon>Acetobacterales</taxon>
        <taxon>Acetobacteraceae</taxon>
        <taxon>Rhodopila</taxon>
    </lineage>
</organism>
<gene>
    <name evidence="7" type="ORF">CCS01_15455</name>
</gene>
<dbReference type="Proteomes" id="UP000239724">
    <property type="component" value="Unassembled WGS sequence"/>
</dbReference>
<accession>A0A2S6NDR3</accession>
<feature type="transmembrane region" description="Helical" evidence="5">
    <location>
        <begin position="205"/>
        <end position="224"/>
    </location>
</feature>
<dbReference type="Gene3D" id="1.20.1250.20">
    <property type="entry name" value="MFS general substrate transporter like domains"/>
    <property type="match status" value="1"/>
</dbReference>
<feature type="domain" description="Major facilitator superfamily (MFS) profile" evidence="6">
    <location>
        <begin position="13"/>
        <end position="461"/>
    </location>
</feature>
<evidence type="ECO:0000256" key="3">
    <source>
        <dbReference type="ARBA" id="ARBA00022989"/>
    </source>
</evidence>
<keyword evidence="2 5" id="KW-0812">Transmembrane</keyword>
<evidence type="ECO:0000259" key="6">
    <source>
        <dbReference type="PROSITE" id="PS50850"/>
    </source>
</evidence>
<dbReference type="EMBL" id="NHRY01000162">
    <property type="protein sequence ID" value="PPQ32737.1"/>
    <property type="molecule type" value="Genomic_DNA"/>
</dbReference>
<dbReference type="AlphaFoldDB" id="A0A2S6NDR3"/>
<reference evidence="7 8" key="1">
    <citation type="journal article" date="2018" name="Arch. Microbiol.">
        <title>New insights into the metabolic potential of the phototrophic purple bacterium Rhodopila globiformis DSM 161(T) from its draft genome sequence and evidence for a vanadium-dependent nitrogenase.</title>
        <authorList>
            <person name="Imhoff J.F."/>
            <person name="Rahn T."/>
            <person name="Kunzel S."/>
            <person name="Neulinger S.C."/>
        </authorList>
    </citation>
    <scope>NUCLEOTIDE SEQUENCE [LARGE SCALE GENOMIC DNA]</scope>
    <source>
        <strain evidence="7 8">DSM 161</strain>
    </source>
</reference>
<proteinExistence type="predicted"/>
<feature type="transmembrane region" description="Helical" evidence="5">
    <location>
        <begin position="363"/>
        <end position="385"/>
    </location>
</feature>
<feature type="transmembrane region" description="Helical" evidence="5">
    <location>
        <begin position="12"/>
        <end position="35"/>
    </location>
</feature>
<evidence type="ECO:0000256" key="4">
    <source>
        <dbReference type="ARBA" id="ARBA00023136"/>
    </source>
</evidence>
<feature type="transmembrane region" description="Helical" evidence="5">
    <location>
        <begin position="47"/>
        <end position="67"/>
    </location>
</feature>
<feature type="transmembrane region" description="Helical" evidence="5">
    <location>
        <begin position="104"/>
        <end position="129"/>
    </location>
</feature>
<feature type="transmembrane region" description="Helical" evidence="5">
    <location>
        <begin position="79"/>
        <end position="98"/>
    </location>
</feature>
<keyword evidence="4 5" id="KW-0472">Membrane</keyword>
<feature type="transmembrane region" description="Helical" evidence="5">
    <location>
        <begin position="141"/>
        <end position="161"/>
    </location>
</feature>
<dbReference type="InterPro" id="IPR036259">
    <property type="entry name" value="MFS_trans_sf"/>
</dbReference>
<dbReference type="SUPFAM" id="SSF103473">
    <property type="entry name" value="MFS general substrate transporter"/>
    <property type="match status" value="1"/>
</dbReference>
<protein>
    <recommendedName>
        <fullName evidence="6">Major facilitator superfamily (MFS) profile domain-containing protein</fullName>
    </recommendedName>
</protein>
<feature type="transmembrane region" description="Helical" evidence="5">
    <location>
        <begin position="173"/>
        <end position="193"/>
    </location>
</feature>
<dbReference type="OrthoDB" id="2414439at2"/>
<dbReference type="GO" id="GO:0016020">
    <property type="term" value="C:membrane"/>
    <property type="evidence" value="ECO:0007669"/>
    <property type="project" value="UniProtKB-SubCell"/>
</dbReference>
<dbReference type="Pfam" id="PF07690">
    <property type="entry name" value="MFS_1"/>
    <property type="match status" value="1"/>
</dbReference>
<dbReference type="PANTHER" id="PTHR42718:SF39">
    <property type="entry name" value="ACTINORHODIN TRANSPORTER-RELATED"/>
    <property type="match status" value="1"/>
</dbReference>
<name>A0A2S6NDR3_RHOGL</name>
<dbReference type="Gene3D" id="1.20.1720.10">
    <property type="entry name" value="Multidrug resistance protein D"/>
    <property type="match status" value="1"/>
</dbReference>
<evidence type="ECO:0000256" key="1">
    <source>
        <dbReference type="ARBA" id="ARBA00004141"/>
    </source>
</evidence>
<dbReference type="InterPro" id="IPR011701">
    <property type="entry name" value="MFS"/>
</dbReference>
<evidence type="ECO:0000313" key="8">
    <source>
        <dbReference type="Proteomes" id="UP000239724"/>
    </source>
</evidence>
<feature type="transmembrane region" description="Helical" evidence="5">
    <location>
        <begin position="278"/>
        <end position="297"/>
    </location>
</feature>
<sequence length="467" mass="48240">MTTGQKDARRWLALAVLLAGGFLPPLDFFIVNVALPSIHDSLGAGAAALQLVVSGYAASYGVFLITGGRLGDLYGRKRCFLVGMASFSLASLGCGIAPSPPALVAARVIQGAAAALLQPQVLGSIRALFEDERELARALSFYGIMMGMAAAIGQFGGGALIQWNPAGLGWRTVFLLTLPVCATALALGLTVVPETGGGTRVRLDLGGAGLISLALAGIVVPLSVGREQGWPPWVFAALAAVPFLAAAFLWYEARLGRTGGMPLVDLALLRIPSFRRGVLVAALFFFTTCFYLLFGLYQQEGRGVPPLQTGLAIVPYGLGLFAGPLLTAPLVRLRDRLLAIGMGIQVFFYVTVGVLVARGSSPAAVSAAVFLAGLGQGIAFPRLFATVLGDVPASQGGVAAGIANSAMQVGAAVSVAIIGSLFFIVLDGQGGERAYAHAFAIAQWTLSTGLFAAMVIAIPPRRRSNVA</sequence>
<feature type="transmembrane region" description="Helical" evidence="5">
    <location>
        <begin position="337"/>
        <end position="357"/>
    </location>
</feature>
<feature type="transmembrane region" description="Helical" evidence="5">
    <location>
        <begin position="406"/>
        <end position="426"/>
    </location>
</feature>
<feature type="transmembrane region" description="Helical" evidence="5">
    <location>
        <begin position="230"/>
        <end position="251"/>
    </location>
</feature>
<dbReference type="PANTHER" id="PTHR42718">
    <property type="entry name" value="MAJOR FACILITATOR SUPERFAMILY MULTIDRUG TRANSPORTER MFSC"/>
    <property type="match status" value="1"/>
</dbReference>
<evidence type="ECO:0000313" key="7">
    <source>
        <dbReference type="EMBL" id="PPQ32737.1"/>
    </source>
</evidence>
<feature type="transmembrane region" description="Helical" evidence="5">
    <location>
        <begin position="309"/>
        <end position="330"/>
    </location>
</feature>
<evidence type="ECO:0000256" key="2">
    <source>
        <dbReference type="ARBA" id="ARBA00022692"/>
    </source>
</evidence>
<keyword evidence="3 5" id="KW-1133">Transmembrane helix</keyword>
<keyword evidence="8" id="KW-1185">Reference proteome</keyword>
<dbReference type="PROSITE" id="PS50850">
    <property type="entry name" value="MFS"/>
    <property type="match status" value="1"/>
</dbReference>